<dbReference type="RefSeq" id="WP_146910333.1">
    <property type="nucleotide sequence ID" value="NZ_BJUS01000060.1"/>
</dbReference>
<evidence type="ECO:0000313" key="2">
    <source>
        <dbReference type="EMBL" id="GEK74651.1"/>
    </source>
</evidence>
<feature type="transmembrane region" description="Helical" evidence="1">
    <location>
        <begin position="378"/>
        <end position="396"/>
    </location>
</feature>
<dbReference type="Proteomes" id="UP000321121">
    <property type="component" value="Unassembled WGS sequence"/>
</dbReference>
<reference evidence="2 3" key="1">
    <citation type="submission" date="2019-07" db="EMBL/GenBank/DDBJ databases">
        <title>Whole genome shotgun sequence of Halomonas halophila NBRC 102604.</title>
        <authorList>
            <person name="Hosoyama A."/>
            <person name="Uohara A."/>
            <person name="Ohji S."/>
            <person name="Ichikawa N."/>
        </authorList>
    </citation>
    <scope>NUCLEOTIDE SEQUENCE [LARGE SCALE GENOMIC DNA]</scope>
    <source>
        <strain evidence="2 3">NBRC 102604</strain>
    </source>
</reference>
<gene>
    <name evidence="2" type="ORF">HHA04nite_31950</name>
</gene>
<sequence>MTHARTLARYVGIAGLIGGLLAPVPSLAVAPGASAEILTVRASGPSTSAAIGAKVNAAYRHAVGSARYYKNLSLMIPRAQLRQGALAVLSAGRLLPGLGIAVTAAGLFIAESGDIMKSSPNAFYSDWDNINDTTGTYTWGGPTAFSSPLEYAQDYASGFGKDVCYFTQLNDMKYGFSVTYVHSSSGTQRCSSNVINVSANTETFSANPIPSDFEYGDTVDTPASEEDLEDIDEHLPDEIVDDIADEAPELIPAWTEAISVVPDAAAITSDVAAAPAVYEGVSEWANAMSDAMSGNKSDAVDGKTADEAAYEQSLEDLNTAVPAFGEVETQWQVETIDSLPSYSIGLGGGSCPGATQISVPFGGSITLDWQPACNLASMLRGAVIGVCMILSLYIVLRGN</sequence>
<keyword evidence="1" id="KW-0812">Transmembrane</keyword>
<keyword evidence="1" id="KW-0472">Membrane</keyword>
<keyword evidence="3" id="KW-1185">Reference proteome</keyword>
<evidence type="ECO:0000313" key="3">
    <source>
        <dbReference type="Proteomes" id="UP000321121"/>
    </source>
</evidence>
<comment type="caution">
    <text evidence="2">The sequence shown here is derived from an EMBL/GenBank/DDBJ whole genome shotgun (WGS) entry which is preliminary data.</text>
</comment>
<keyword evidence="1" id="KW-1133">Transmembrane helix</keyword>
<name>A0ABQ0U898_9GAMM</name>
<proteinExistence type="predicted"/>
<dbReference type="NCBIfam" id="NF041109">
    <property type="entry name" value="VF_TspB_C_term"/>
    <property type="match status" value="1"/>
</dbReference>
<evidence type="ECO:0000256" key="1">
    <source>
        <dbReference type="SAM" id="Phobius"/>
    </source>
</evidence>
<protein>
    <submittedName>
        <fullName evidence="2">Uncharacterized protein</fullName>
    </submittedName>
</protein>
<organism evidence="2 3">
    <name type="scientific">Halomonas halophila</name>
    <dbReference type="NCBI Taxonomy" id="29573"/>
    <lineage>
        <taxon>Bacteria</taxon>
        <taxon>Pseudomonadati</taxon>
        <taxon>Pseudomonadota</taxon>
        <taxon>Gammaproteobacteria</taxon>
        <taxon>Oceanospirillales</taxon>
        <taxon>Halomonadaceae</taxon>
        <taxon>Halomonas</taxon>
    </lineage>
</organism>
<accession>A0ABQ0U898</accession>
<dbReference type="EMBL" id="BJUS01000060">
    <property type="protein sequence ID" value="GEK74651.1"/>
    <property type="molecule type" value="Genomic_DNA"/>
</dbReference>